<accession>Q3SKS1</accession>
<gene>
    <name evidence="2" type="ordered locus">Tbd_0751</name>
</gene>
<feature type="signal peptide" evidence="1">
    <location>
        <begin position="1"/>
        <end position="19"/>
    </location>
</feature>
<dbReference type="STRING" id="292415.Tbd_0751"/>
<evidence type="ECO:0000256" key="1">
    <source>
        <dbReference type="SAM" id="SignalP"/>
    </source>
</evidence>
<keyword evidence="1" id="KW-0732">Signal</keyword>
<dbReference type="AlphaFoldDB" id="Q3SKS1"/>
<evidence type="ECO:0000313" key="2">
    <source>
        <dbReference type="EMBL" id="AAZ96704.1"/>
    </source>
</evidence>
<dbReference type="KEGG" id="tbd:Tbd_0751"/>
<dbReference type="RefSeq" id="WP_011311263.1">
    <property type="nucleotide sequence ID" value="NC_007404.1"/>
</dbReference>
<dbReference type="EMBL" id="CP000116">
    <property type="protein sequence ID" value="AAZ96704.1"/>
    <property type="molecule type" value="Genomic_DNA"/>
</dbReference>
<protein>
    <submittedName>
        <fullName evidence="2">Uncharacterized protein</fullName>
    </submittedName>
</protein>
<dbReference type="Proteomes" id="UP000008291">
    <property type="component" value="Chromosome"/>
</dbReference>
<dbReference type="OrthoDB" id="8564884at2"/>
<reference evidence="2 3" key="1">
    <citation type="journal article" date="2006" name="J. Bacteriol.">
        <title>The genome sequence of the obligately chemolithoautotrophic, facultatively anaerobic bacterium Thiobacillus denitrificans.</title>
        <authorList>
            <person name="Beller H.R."/>
            <person name="Chain P.S."/>
            <person name="Letain T.E."/>
            <person name="Chakicherla A."/>
            <person name="Larimer F.W."/>
            <person name="Richardson P.M."/>
            <person name="Coleman M.A."/>
            <person name="Wood A.P."/>
            <person name="Kelly D.P."/>
        </authorList>
    </citation>
    <scope>NUCLEOTIDE SEQUENCE [LARGE SCALE GENOMIC DNA]</scope>
    <source>
        <strain evidence="2 3">ATCC 25259</strain>
    </source>
</reference>
<keyword evidence="3" id="KW-1185">Reference proteome</keyword>
<feature type="chain" id="PRO_5004229079" evidence="1">
    <location>
        <begin position="20"/>
        <end position="93"/>
    </location>
</feature>
<sequence>MRTTWMVWGLLALAPAAAAADGRYQALPLAGAEGGSGGGRAFILDTREGHVWVWSENELMATPGGGRRYGPGFIYQGRLRPGDAPGETIDPRR</sequence>
<evidence type="ECO:0000313" key="3">
    <source>
        <dbReference type="Proteomes" id="UP000008291"/>
    </source>
</evidence>
<dbReference type="HOGENOM" id="CLU_2358617_0_0_4"/>
<name>Q3SKS1_THIDA</name>
<proteinExistence type="predicted"/>
<organism evidence="2 3">
    <name type="scientific">Thiobacillus denitrificans (strain ATCC 25259 / T1)</name>
    <dbReference type="NCBI Taxonomy" id="292415"/>
    <lineage>
        <taxon>Bacteria</taxon>
        <taxon>Pseudomonadati</taxon>
        <taxon>Pseudomonadota</taxon>
        <taxon>Betaproteobacteria</taxon>
        <taxon>Nitrosomonadales</taxon>
        <taxon>Thiobacillaceae</taxon>
        <taxon>Thiobacillus</taxon>
    </lineage>
</organism>